<evidence type="ECO:0000313" key="3">
    <source>
        <dbReference type="Proteomes" id="UP000595140"/>
    </source>
</evidence>
<keyword evidence="1" id="KW-1133">Transmembrane helix</keyword>
<evidence type="ECO:0000256" key="1">
    <source>
        <dbReference type="SAM" id="Phobius"/>
    </source>
</evidence>
<feature type="transmembrane region" description="Helical" evidence="1">
    <location>
        <begin position="47"/>
        <end position="67"/>
    </location>
</feature>
<gene>
    <name evidence="2" type="ORF">CCAM_LOCUS39945</name>
</gene>
<proteinExistence type="predicted"/>
<dbReference type="AlphaFoldDB" id="A0A484NB99"/>
<protein>
    <submittedName>
        <fullName evidence="2">Uncharacterized protein</fullName>
    </submittedName>
</protein>
<name>A0A484NB99_9ASTE</name>
<keyword evidence="1" id="KW-0812">Transmembrane</keyword>
<keyword evidence="1" id="KW-0472">Membrane</keyword>
<organism evidence="2 3">
    <name type="scientific">Cuscuta campestris</name>
    <dbReference type="NCBI Taxonomy" id="132261"/>
    <lineage>
        <taxon>Eukaryota</taxon>
        <taxon>Viridiplantae</taxon>
        <taxon>Streptophyta</taxon>
        <taxon>Embryophyta</taxon>
        <taxon>Tracheophyta</taxon>
        <taxon>Spermatophyta</taxon>
        <taxon>Magnoliopsida</taxon>
        <taxon>eudicotyledons</taxon>
        <taxon>Gunneridae</taxon>
        <taxon>Pentapetalae</taxon>
        <taxon>asterids</taxon>
        <taxon>lamiids</taxon>
        <taxon>Solanales</taxon>
        <taxon>Convolvulaceae</taxon>
        <taxon>Cuscuteae</taxon>
        <taxon>Cuscuta</taxon>
        <taxon>Cuscuta subgen. Grammica</taxon>
        <taxon>Cuscuta sect. Cleistogrammica</taxon>
    </lineage>
</organism>
<keyword evidence="3" id="KW-1185">Reference proteome</keyword>
<dbReference type="EMBL" id="OOIL02006568">
    <property type="protein sequence ID" value="VFQ98169.1"/>
    <property type="molecule type" value="Genomic_DNA"/>
</dbReference>
<sequence length="86" mass="9795">MQNIWSHSLNKAICQLDHERQGVTEPGALFSMFGPHRDAIKVENLRAANHLSPCLVWFFSLLLLIIIRNGDYFVGSTTWLLSRISV</sequence>
<reference evidence="2 3" key="1">
    <citation type="submission" date="2018-04" db="EMBL/GenBank/DDBJ databases">
        <authorList>
            <person name="Vogel A."/>
        </authorList>
    </citation>
    <scope>NUCLEOTIDE SEQUENCE [LARGE SCALE GENOMIC DNA]</scope>
</reference>
<evidence type="ECO:0000313" key="2">
    <source>
        <dbReference type="EMBL" id="VFQ98169.1"/>
    </source>
</evidence>
<accession>A0A484NB99</accession>
<dbReference type="Proteomes" id="UP000595140">
    <property type="component" value="Unassembled WGS sequence"/>
</dbReference>